<name>A0A9W7AFE7_9STRA</name>
<comment type="caution">
    <text evidence="5">The sequence shown here is derived from an EMBL/GenBank/DDBJ whole genome shotgun (WGS) entry which is preliminary data.</text>
</comment>
<dbReference type="Gene3D" id="3.40.50.150">
    <property type="entry name" value="Vaccinia Virus protein VP39"/>
    <property type="match status" value="1"/>
</dbReference>
<evidence type="ECO:0000313" key="5">
    <source>
        <dbReference type="EMBL" id="GMH71781.1"/>
    </source>
</evidence>
<evidence type="ECO:0000259" key="4">
    <source>
        <dbReference type="Pfam" id="PF25904"/>
    </source>
</evidence>
<protein>
    <recommendedName>
        <fullName evidence="4">tRNA (guanine(10)-N(2))-methyltransferase TRMT11 N-terminal domain-containing protein</fullName>
    </recommendedName>
</protein>
<keyword evidence="1" id="KW-0489">Methyltransferase</keyword>
<accession>A0A9W7AFE7</accession>
<evidence type="ECO:0000256" key="2">
    <source>
        <dbReference type="ARBA" id="ARBA00022679"/>
    </source>
</evidence>
<dbReference type="PIRSF" id="PIRSF017259">
    <property type="entry name" value="tRNA_mtfrase_TRM11"/>
    <property type="match status" value="1"/>
</dbReference>
<sequence>MRKEESWKINFETFGNKTTKGEQVPIMNHFIPSVDVGGKVKMKNPDVEYNLVMEYEVTVEGEPRYPRTDNEGRVVEGNKGKGLRAVYFSKLVSPGGRSHSDTYKLTNRLYLGPTSMDNEISMLMCLSSLITPSSYVCDPFVGTGSILFTASVMGATTVGMDIDVRVLKGRKKGVDVIDGGREVGTRENHIVRTKVYEVSDVMSDLLTMAARNLRMGGRLVYLIPTLRDFDEKVDLPSHECLKLEWCCNQPLQLQLGRRMVVMTKVKEWKEEMMEVWRERCWPMGEESANKVERLREQMGKEAERKRKVLEEEKGVKEGNKTSKKAKRKIWGVERNTVEVKKWEDDVEGGGG</sequence>
<dbReference type="PANTHER" id="PTHR13370">
    <property type="entry name" value="RNA METHYLASE-RELATED"/>
    <property type="match status" value="1"/>
</dbReference>
<dbReference type="AlphaFoldDB" id="A0A9W7AFE7"/>
<evidence type="ECO:0000256" key="1">
    <source>
        <dbReference type="ARBA" id="ARBA00022603"/>
    </source>
</evidence>
<dbReference type="GO" id="GO:0005737">
    <property type="term" value="C:cytoplasm"/>
    <property type="evidence" value="ECO:0007669"/>
    <property type="project" value="TreeGrafter"/>
</dbReference>
<gene>
    <name evidence="5" type="ORF">TrRE_jg1278</name>
</gene>
<evidence type="ECO:0000256" key="3">
    <source>
        <dbReference type="SAM" id="MobiDB-lite"/>
    </source>
</evidence>
<dbReference type="InterPro" id="IPR029063">
    <property type="entry name" value="SAM-dependent_MTases_sf"/>
</dbReference>
<dbReference type="EMBL" id="BRXZ01001461">
    <property type="protein sequence ID" value="GMH71781.1"/>
    <property type="molecule type" value="Genomic_DNA"/>
</dbReference>
<dbReference type="SUPFAM" id="SSF53335">
    <property type="entry name" value="S-adenosyl-L-methionine-dependent methyltransferases"/>
    <property type="match status" value="1"/>
</dbReference>
<feature type="compositionally biased region" description="Basic and acidic residues" evidence="3">
    <location>
        <begin position="297"/>
        <end position="320"/>
    </location>
</feature>
<proteinExistence type="predicted"/>
<dbReference type="Proteomes" id="UP001165082">
    <property type="component" value="Unassembled WGS sequence"/>
</dbReference>
<dbReference type="InterPro" id="IPR059073">
    <property type="entry name" value="TRMT11_N"/>
</dbReference>
<dbReference type="Pfam" id="PF25904">
    <property type="entry name" value="Tmrp11_N"/>
    <property type="match status" value="1"/>
</dbReference>
<evidence type="ECO:0000313" key="6">
    <source>
        <dbReference type="Proteomes" id="UP001165082"/>
    </source>
</evidence>
<keyword evidence="6" id="KW-1185">Reference proteome</keyword>
<dbReference type="GO" id="GO:0032259">
    <property type="term" value="P:methylation"/>
    <property type="evidence" value="ECO:0007669"/>
    <property type="project" value="UniProtKB-KW"/>
</dbReference>
<organism evidence="5 6">
    <name type="scientific">Triparma retinervis</name>
    <dbReference type="NCBI Taxonomy" id="2557542"/>
    <lineage>
        <taxon>Eukaryota</taxon>
        <taxon>Sar</taxon>
        <taxon>Stramenopiles</taxon>
        <taxon>Ochrophyta</taxon>
        <taxon>Bolidophyceae</taxon>
        <taxon>Parmales</taxon>
        <taxon>Triparmaceae</taxon>
        <taxon>Triparma</taxon>
    </lineage>
</organism>
<dbReference type="GO" id="GO:0008168">
    <property type="term" value="F:methyltransferase activity"/>
    <property type="evidence" value="ECO:0007669"/>
    <property type="project" value="UniProtKB-KW"/>
</dbReference>
<feature type="region of interest" description="Disordered" evidence="3">
    <location>
        <begin position="297"/>
        <end position="327"/>
    </location>
</feature>
<dbReference type="PANTHER" id="PTHR13370:SF3">
    <property type="entry name" value="TRNA (GUANINE(10)-N2)-METHYLTRANSFERASE HOMOLOG"/>
    <property type="match status" value="1"/>
</dbReference>
<keyword evidence="2" id="KW-0808">Transferase</keyword>
<feature type="domain" description="tRNA (guanine(10)-N(2))-methyltransferase TRMT11 N-terminal" evidence="4">
    <location>
        <begin position="3"/>
        <end position="74"/>
    </location>
</feature>
<reference evidence="5" key="1">
    <citation type="submission" date="2022-07" db="EMBL/GenBank/DDBJ databases">
        <title>Genome analysis of Parmales, a sister group of diatoms, reveals the evolutionary specialization of diatoms from phago-mixotrophs to photoautotrophs.</title>
        <authorList>
            <person name="Ban H."/>
            <person name="Sato S."/>
            <person name="Yoshikawa S."/>
            <person name="Kazumasa Y."/>
            <person name="Nakamura Y."/>
            <person name="Ichinomiya M."/>
            <person name="Saitoh K."/>
            <person name="Sato N."/>
            <person name="Blanc-Mathieu R."/>
            <person name="Endo H."/>
            <person name="Kuwata A."/>
            <person name="Ogata H."/>
        </authorList>
    </citation>
    <scope>NUCLEOTIDE SEQUENCE</scope>
</reference>
<dbReference type="OrthoDB" id="333024at2759"/>